<name>A0A803PD73_CANSA</name>
<proteinExistence type="predicted"/>
<protein>
    <submittedName>
        <fullName evidence="1">Uncharacterized protein</fullName>
    </submittedName>
</protein>
<dbReference type="AlphaFoldDB" id="A0A803PD73"/>
<dbReference type="EMBL" id="UZAU01000389">
    <property type="status" value="NOT_ANNOTATED_CDS"/>
    <property type="molecule type" value="Genomic_DNA"/>
</dbReference>
<keyword evidence="2" id="KW-1185">Reference proteome</keyword>
<reference evidence="1" key="2">
    <citation type="submission" date="2021-03" db="UniProtKB">
        <authorList>
            <consortium name="EnsemblPlants"/>
        </authorList>
    </citation>
    <scope>IDENTIFICATION</scope>
</reference>
<dbReference type="Proteomes" id="UP000596661">
    <property type="component" value="Chromosome 4"/>
</dbReference>
<sequence>MNHGDFQGGKHHIDHDLLQILYEDHPHLRADPSSSSDNLLNSSFEYWEVSSEHTPSLEPEVQHHLVHLSMVNTLPEGRAIPIAKGNSIAEFVVTVAKHTCNKILSSRKMMARTKHIVRKPSSANPYIARLATLVRAE</sequence>
<dbReference type="EnsemblPlants" id="evm.model.04.1468">
    <property type="protein sequence ID" value="cds.evm.model.04.1468"/>
    <property type="gene ID" value="evm.TU.04.1468"/>
</dbReference>
<dbReference type="Gramene" id="evm.model.04.1468">
    <property type="protein sequence ID" value="cds.evm.model.04.1468"/>
    <property type="gene ID" value="evm.TU.04.1468"/>
</dbReference>
<accession>A0A803PD73</accession>
<evidence type="ECO:0000313" key="1">
    <source>
        <dbReference type="EnsemblPlants" id="cds.evm.model.04.1468"/>
    </source>
</evidence>
<evidence type="ECO:0000313" key="2">
    <source>
        <dbReference type="Proteomes" id="UP000596661"/>
    </source>
</evidence>
<reference evidence="1" key="1">
    <citation type="submission" date="2018-11" db="EMBL/GenBank/DDBJ databases">
        <authorList>
            <person name="Grassa J C."/>
        </authorList>
    </citation>
    <scope>NUCLEOTIDE SEQUENCE [LARGE SCALE GENOMIC DNA]</scope>
</reference>
<organism evidence="1 2">
    <name type="scientific">Cannabis sativa</name>
    <name type="common">Hemp</name>
    <name type="synonym">Marijuana</name>
    <dbReference type="NCBI Taxonomy" id="3483"/>
    <lineage>
        <taxon>Eukaryota</taxon>
        <taxon>Viridiplantae</taxon>
        <taxon>Streptophyta</taxon>
        <taxon>Embryophyta</taxon>
        <taxon>Tracheophyta</taxon>
        <taxon>Spermatophyta</taxon>
        <taxon>Magnoliopsida</taxon>
        <taxon>eudicotyledons</taxon>
        <taxon>Gunneridae</taxon>
        <taxon>Pentapetalae</taxon>
        <taxon>rosids</taxon>
        <taxon>fabids</taxon>
        <taxon>Rosales</taxon>
        <taxon>Cannabaceae</taxon>
        <taxon>Cannabis</taxon>
    </lineage>
</organism>